<dbReference type="AlphaFoldDB" id="A0A238H0T7"/>
<accession>A0A238H0T7</accession>
<protein>
    <recommendedName>
        <fullName evidence="3">DUF2158 domain-containing protein</fullName>
    </recommendedName>
</protein>
<organism evidence="1 2">
    <name type="scientific">Burkholderia singularis</name>
    <dbReference type="NCBI Taxonomy" id="1503053"/>
    <lineage>
        <taxon>Bacteria</taxon>
        <taxon>Pseudomonadati</taxon>
        <taxon>Pseudomonadota</taxon>
        <taxon>Betaproteobacteria</taxon>
        <taxon>Burkholderiales</taxon>
        <taxon>Burkholderiaceae</taxon>
        <taxon>Burkholderia</taxon>
        <taxon>pseudomallei group</taxon>
    </lineage>
</organism>
<gene>
    <name evidence="1" type="ORF">BSIN_2113</name>
</gene>
<dbReference type="Pfam" id="PF09926">
    <property type="entry name" value="DUF2158"/>
    <property type="match status" value="1"/>
</dbReference>
<dbReference type="OrthoDB" id="1264301at2"/>
<dbReference type="InterPro" id="IPR019226">
    <property type="entry name" value="DUF2158"/>
</dbReference>
<dbReference type="RefSeq" id="WP_082711774.1">
    <property type="nucleotide sequence ID" value="NZ_CP013449.1"/>
</dbReference>
<dbReference type="Proteomes" id="UP000198460">
    <property type="component" value="Unassembled WGS sequence"/>
</dbReference>
<evidence type="ECO:0000313" key="1">
    <source>
        <dbReference type="EMBL" id="SMF98827.1"/>
    </source>
</evidence>
<name>A0A238H0T7_9BURK</name>
<evidence type="ECO:0000313" key="2">
    <source>
        <dbReference type="Proteomes" id="UP000198460"/>
    </source>
</evidence>
<evidence type="ECO:0008006" key="3">
    <source>
        <dbReference type="Google" id="ProtNLM"/>
    </source>
</evidence>
<sequence length="89" mass="9986">MMTYRDTDTPSFRIGDVVTLRTGGPRMTVTHVGPVVFDQGEWVICQWFDEHGEFRQEMFPNHAVVGEPRTIPAGLVRMRSLAARGPAQA</sequence>
<reference evidence="1 2" key="1">
    <citation type="submission" date="2017-04" db="EMBL/GenBank/DDBJ databases">
        <authorList>
            <person name="Afonso C.L."/>
            <person name="Miller P.J."/>
            <person name="Scott M.A."/>
            <person name="Spackman E."/>
            <person name="Goraichik I."/>
            <person name="Dimitrov K.M."/>
            <person name="Suarez D.L."/>
            <person name="Swayne D.E."/>
        </authorList>
    </citation>
    <scope>NUCLEOTIDE SEQUENCE [LARGE SCALE GENOMIC DNA]</scope>
    <source>
        <strain evidence="1">LMG 28154</strain>
    </source>
</reference>
<dbReference type="EMBL" id="FXAN01000034">
    <property type="protein sequence ID" value="SMF98827.1"/>
    <property type="molecule type" value="Genomic_DNA"/>
</dbReference>
<proteinExistence type="predicted"/>